<dbReference type="OrthoDB" id="2288868at2759"/>
<feature type="region of interest" description="Disordered" evidence="14">
    <location>
        <begin position="71"/>
        <end position="106"/>
    </location>
</feature>
<keyword evidence="11" id="KW-0804">Transcription</keyword>
<dbReference type="GeneID" id="19324506"/>
<feature type="compositionally biased region" description="Acidic residues" evidence="14">
    <location>
        <begin position="90"/>
        <end position="106"/>
    </location>
</feature>
<evidence type="ECO:0000256" key="6">
    <source>
        <dbReference type="ARBA" id="ARBA00022454"/>
    </source>
</evidence>
<evidence type="ECO:0000256" key="8">
    <source>
        <dbReference type="ARBA" id="ARBA00022895"/>
    </source>
</evidence>
<accession>R8BM47</accession>
<organism evidence="15 16">
    <name type="scientific">Phaeoacremonium minimum (strain UCR-PA7)</name>
    <name type="common">Esca disease fungus</name>
    <name type="synonym">Togninia minima</name>
    <dbReference type="NCBI Taxonomy" id="1286976"/>
    <lineage>
        <taxon>Eukaryota</taxon>
        <taxon>Fungi</taxon>
        <taxon>Dikarya</taxon>
        <taxon>Ascomycota</taxon>
        <taxon>Pezizomycotina</taxon>
        <taxon>Sordariomycetes</taxon>
        <taxon>Sordariomycetidae</taxon>
        <taxon>Togniniales</taxon>
        <taxon>Togniniaceae</taxon>
        <taxon>Phaeoacremonium</taxon>
    </lineage>
</organism>
<dbReference type="GO" id="GO:0008033">
    <property type="term" value="P:tRNA processing"/>
    <property type="evidence" value="ECO:0007669"/>
    <property type="project" value="UniProtKB-KW"/>
</dbReference>
<evidence type="ECO:0000256" key="4">
    <source>
        <dbReference type="ARBA" id="ARBA00011534"/>
    </source>
</evidence>
<dbReference type="RefSeq" id="XP_007914826.1">
    <property type="nucleotide sequence ID" value="XM_007916635.1"/>
</dbReference>
<dbReference type="HOGENOM" id="CLU_146833_1_1_1"/>
<evidence type="ECO:0000256" key="1">
    <source>
        <dbReference type="ARBA" id="ARBA00004123"/>
    </source>
</evidence>
<keyword evidence="7" id="KW-0819">tRNA processing</keyword>
<protein>
    <recommendedName>
        <fullName evidence="5">EKC/KEOPS complex subunit GON7</fullName>
    </recommendedName>
</protein>
<gene>
    <name evidence="15" type="ORF">UCRPA7_4090</name>
</gene>
<dbReference type="KEGG" id="tmn:UCRPA7_4090"/>
<keyword evidence="10" id="KW-0010">Activator</keyword>
<evidence type="ECO:0000256" key="3">
    <source>
        <dbReference type="ARBA" id="ARBA00008529"/>
    </source>
</evidence>
<dbReference type="GO" id="GO:0000781">
    <property type="term" value="C:chromosome, telomeric region"/>
    <property type="evidence" value="ECO:0007669"/>
    <property type="project" value="UniProtKB-SubCell"/>
</dbReference>
<keyword evidence="12" id="KW-0539">Nucleus</keyword>
<dbReference type="Proteomes" id="UP000014074">
    <property type="component" value="Unassembled WGS sequence"/>
</dbReference>
<keyword evidence="6" id="KW-0158">Chromosome</keyword>
<evidence type="ECO:0000256" key="12">
    <source>
        <dbReference type="ARBA" id="ARBA00023242"/>
    </source>
</evidence>
<dbReference type="InterPro" id="IPR014849">
    <property type="entry name" value="EKC/KEOPS_Gon7"/>
</dbReference>
<feature type="compositionally biased region" description="Basic and acidic residues" evidence="14">
    <location>
        <begin position="71"/>
        <end position="89"/>
    </location>
</feature>
<evidence type="ECO:0000256" key="13">
    <source>
        <dbReference type="ARBA" id="ARBA00025393"/>
    </source>
</evidence>
<evidence type="ECO:0000256" key="9">
    <source>
        <dbReference type="ARBA" id="ARBA00023015"/>
    </source>
</evidence>
<dbReference type="GO" id="GO:0005634">
    <property type="term" value="C:nucleus"/>
    <property type="evidence" value="ECO:0007669"/>
    <property type="project" value="UniProtKB-SubCell"/>
</dbReference>
<evidence type="ECO:0000256" key="10">
    <source>
        <dbReference type="ARBA" id="ARBA00023159"/>
    </source>
</evidence>
<dbReference type="AlphaFoldDB" id="R8BM47"/>
<evidence type="ECO:0000313" key="16">
    <source>
        <dbReference type="Proteomes" id="UP000014074"/>
    </source>
</evidence>
<evidence type="ECO:0000313" key="15">
    <source>
        <dbReference type="EMBL" id="EOO00402.1"/>
    </source>
</evidence>
<proteinExistence type="inferred from homology"/>
<name>R8BM47_PHAM7</name>
<comment type="function">
    <text evidence="13">Component of the EKC/KEOPS complex that is required for the formation of a threonylcarbamoyl group on adenosine at position 37 (t(6)A37) in tRNAs that read codons beginning with adenine. The complex is probably involved in the transfer of the threonylcarbamoyl moiety of threonylcarbamoyl-AMP (TC-AMP) to the N6 group of A37. GON7 likely plays a supporting role to the catalytic subunit KAE1 in the complex. The EKC/KEOPS complex also promotes both telomere uncapping and telomere elongation. The complex is required for efficient recruitment of transcriptional coactivators.</text>
</comment>
<evidence type="ECO:0000256" key="14">
    <source>
        <dbReference type="SAM" id="MobiDB-lite"/>
    </source>
</evidence>
<keyword evidence="16" id="KW-1185">Reference proteome</keyword>
<evidence type="ECO:0000256" key="5">
    <source>
        <dbReference type="ARBA" id="ARBA00019746"/>
    </source>
</evidence>
<sequence>MTAPAPTNSDGSQVLKFTATYSSPNNGSFVAAQELQAPATDAVEDKTKYLRDLRKATLAIHEQVNKELTQRMEEDKVKEAGKATQKEVDEDKEEENYGEEVIEEEE</sequence>
<dbReference type="eggNOG" id="ENOG502T1MI">
    <property type="taxonomic scope" value="Eukaryota"/>
</dbReference>
<comment type="subunit">
    <text evidence="4">Component of the EKC/KEOPS complex composed of at least BUD32, CGI121, GON7, KAE1 and PCC1; the whole complex dimerizes.</text>
</comment>
<reference evidence="16" key="1">
    <citation type="journal article" date="2013" name="Genome Announc.">
        <title>Draft genome sequence of the ascomycete Phaeoacremonium aleophilum strain UCR-PA7, a causal agent of the esca disease complex in grapevines.</title>
        <authorList>
            <person name="Blanco-Ulate B."/>
            <person name="Rolshausen P."/>
            <person name="Cantu D."/>
        </authorList>
    </citation>
    <scope>NUCLEOTIDE SEQUENCE [LARGE SCALE GENOMIC DNA]</scope>
    <source>
        <strain evidence="16">UCR-PA7</strain>
    </source>
</reference>
<keyword evidence="9" id="KW-0805">Transcription regulation</keyword>
<evidence type="ECO:0000256" key="11">
    <source>
        <dbReference type="ARBA" id="ARBA00023163"/>
    </source>
</evidence>
<evidence type="ECO:0000256" key="2">
    <source>
        <dbReference type="ARBA" id="ARBA00004574"/>
    </source>
</evidence>
<dbReference type="EMBL" id="KB933094">
    <property type="protein sequence ID" value="EOO00402.1"/>
    <property type="molecule type" value="Genomic_DNA"/>
</dbReference>
<evidence type="ECO:0000256" key="7">
    <source>
        <dbReference type="ARBA" id="ARBA00022694"/>
    </source>
</evidence>
<comment type="similarity">
    <text evidence="3">Belongs to the GON7 family.</text>
</comment>
<dbReference type="Pfam" id="PF08738">
    <property type="entry name" value="Gon7"/>
    <property type="match status" value="1"/>
</dbReference>
<comment type="subcellular location">
    <subcellularLocation>
        <location evidence="2">Chromosome</location>
        <location evidence="2">Telomere</location>
    </subcellularLocation>
    <subcellularLocation>
        <location evidence="1">Nucleus</location>
    </subcellularLocation>
</comment>
<keyword evidence="8" id="KW-0779">Telomere</keyword>